<keyword evidence="2" id="KW-1185">Reference proteome</keyword>
<dbReference type="Proteomes" id="UP001629235">
    <property type="component" value="Unassembled WGS sequence"/>
</dbReference>
<evidence type="ECO:0000313" key="1">
    <source>
        <dbReference type="EMBL" id="MFM0105167.1"/>
    </source>
</evidence>
<organism evidence="1 2">
    <name type="scientific">Paraburkholderia rhynchosiae</name>
    <dbReference type="NCBI Taxonomy" id="487049"/>
    <lineage>
        <taxon>Bacteria</taxon>
        <taxon>Pseudomonadati</taxon>
        <taxon>Pseudomonadota</taxon>
        <taxon>Betaproteobacteria</taxon>
        <taxon>Burkholderiales</taxon>
        <taxon>Burkholderiaceae</taxon>
        <taxon>Paraburkholderia</taxon>
    </lineage>
</organism>
<name>A0ACC7NCG9_9BURK</name>
<proteinExistence type="predicted"/>
<accession>A0ACC7NCG9</accession>
<dbReference type="EMBL" id="JAQQDW010000031">
    <property type="protein sequence ID" value="MFM0105167.1"/>
    <property type="molecule type" value="Genomic_DNA"/>
</dbReference>
<evidence type="ECO:0000313" key="2">
    <source>
        <dbReference type="Proteomes" id="UP001629235"/>
    </source>
</evidence>
<reference evidence="1 2" key="1">
    <citation type="journal article" date="2024" name="Chem. Sci.">
        <title>Discovery of megapolipeptins by genome mining of a Burkholderiales bacteria collection.</title>
        <authorList>
            <person name="Paulo B.S."/>
            <person name="Recchia M.J.J."/>
            <person name="Lee S."/>
            <person name="Fergusson C.H."/>
            <person name="Romanowski S.B."/>
            <person name="Hernandez A."/>
            <person name="Krull N."/>
            <person name="Liu D.Y."/>
            <person name="Cavanagh H."/>
            <person name="Bos A."/>
            <person name="Gray C.A."/>
            <person name="Murphy B.T."/>
            <person name="Linington R.G."/>
            <person name="Eustaquio A.S."/>
        </authorList>
    </citation>
    <scope>NUCLEOTIDE SEQUENCE [LARGE SCALE GENOMIC DNA]</scope>
    <source>
        <strain evidence="1 2">RL18-126-BIB-B</strain>
    </source>
</reference>
<comment type="caution">
    <text evidence="1">The sequence shown here is derived from an EMBL/GenBank/DDBJ whole genome shotgun (WGS) entry which is preliminary data.</text>
</comment>
<gene>
    <name evidence="1" type="ORF">PQR01_17160</name>
</gene>
<protein>
    <submittedName>
        <fullName evidence="1">Inovirus-type Gp2 protein</fullName>
    </submittedName>
</protein>
<sequence>MYEIIEDQEDLEVIARLDERLNLEETDVDGKRKTIIHKGYASRHLFDIEKFVKAIQRGWKGGFVEETSRYNRNTTIRELYLGKNYYRSLNDWIERYSSLYRYSARVDLFYDVCKTMGLIGQYNFSFKEPGEVARADGARYMDAFNMLIEEISVRCQSREFRERERLRLLNAKRNVENVHAMEEAMFSADTGRSRWLVLSLTLRYKPTYRRWITPEIIQQHRERFFAARRFNKLMSGIRNYVWAIEQGEDTGLHLHVILFYSGDHNHDEFIAKQIGEYWVDVVTEGKGDCWNSNQGWLKKSYENRGHGVGVGQIDWNDTKKREALRKNLVYLAKAEQYLMSWSVERIRTFDMGQEPKKVKAGRPRVAPDGDNATGTWVDGEPFEETGAAETAIDAAPGDLIER</sequence>